<gene>
    <name evidence="5" type="primary">proC</name>
    <name evidence="11" type="ORF">HT102_05520</name>
</gene>
<dbReference type="InterPro" id="IPR008927">
    <property type="entry name" value="6-PGluconate_DH-like_C_sf"/>
</dbReference>
<evidence type="ECO:0000256" key="3">
    <source>
        <dbReference type="ARBA" id="ARBA00023002"/>
    </source>
</evidence>
<dbReference type="InterPro" id="IPR053790">
    <property type="entry name" value="P5CR-like_CS"/>
</dbReference>
<evidence type="ECO:0000256" key="4">
    <source>
        <dbReference type="ARBA" id="ARBA00058118"/>
    </source>
</evidence>
<dbReference type="InterPro" id="IPR000304">
    <property type="entry name" value="Pyrroline-COOH_reductase"/>
</dbReference>
<keyword evidence="3 5" id="KW-0560">Oxidoreductase</keyword>
<dbReference type="HAMAP" id="MF_01925">
    <property type="entry name" value="P5C_reductase"/>
    <property type="match status" value="1"/>
</dbReference>
<comment type="catalytic activity">
    <reaction evidence="5">
        <text>L-proline + NAD(+) = (S)-1-pyrroline-5-carboxylate + NADH + 2 H(+)</text>
        <dbReference type="Rhea" id="RHEA:14105"/>
        <dbReference type="ChEBI" id="CHEBI:15378"/>
        <dbReference type="ChEBI" id="CHEBI:17388"/>
        <dbReference type="ChEBI" id="CHEBI:57540"/>
        <dbReference type="ChEBI" id="CHEBI:57945"/>
        <dbReference type="ChEBI" id="CHEBI:60039"/>
        <dbReference type="EC" id="1.5.1.2"/>
    </reaction>
</comment>
<dbReference type="PIRSF" id="PIRSF000193">
    <property type="entry name" value="Pyrrol-5-carb_rd"/>
    <property type="match status" value="1"/>
</dbReference>
<dbReference type="Pfam" id="PF03807">
    <property type="entry name" value="F420_oxidored"/>
    <property type="match status" value="1"/>
</dbReference>
<evidence type="ECO:0000256" key="1">
    <source>
        <dbReference type="ARBA" id="ARBA00005525"/>
    </source>
</evidence>
<evidence type="ECO:0000256" key="8">
    <source>
        <dbReference type="RuleBase" id="RU003903"/>
    </source>
</evidence>
<accession>A0A927PKE7</accession>
<keyword evidence="5 8" id="KW-0641">Proline biosynthesis</keyword>
<dbReference type="InterPro" id="IPR028939">
    <property type="entry name" value="P5C_Rdtase_cat_N"/>
</dbReference>
<keyword evidence="5" id="KW-0963">Cytoplasm</keyword>
<comment type="subcellular location">
    <subcellularLocation>
        <location evidence="5">Cytoplasm</location>
    </subcellularLocation>
</comment>
<feature type="domain" description="Pyrroline-5-carboxylate reductase catalytic N-terminal" evidence="9">
    <location>
        <begin position="4"/>
        <end position="99"/>
    </location>
</feature>
<evidence type="ECO:0000256" key="5">
    <source>
        <dbReference type="HAMAP-Rule" id="MF_01925"/>
    </source>
</evidence>
<dbReference type="AlphaFoldDB" id="A0A927PKE7"/>
<evidence type="ECO:0000259" key="10">
    <source>
        <dbReference type="Pfam" id="PF14748"/>
    </source>
</evidence>
<comment type="caution">
    <text evidence="11">The sequence shown here is derived from an EMBL/GenBank/DDBJ whole genome shotgun (WGS) entry which is preliminary data.</text>
</comment>
<comment type="function">
    <text evidence="4 5">Catalyzes the reduction of 1-pyrroline-5-carboxylate (PCA) to L-proline.</text>
</comment>
<dbReference type="InterPro" id="IPR029036">
    <property type="entry name" value="P5CR_dimer"/>
</dbReference>
<dbReference type="InterPro" id="IPR036291">
    <property type="entry name" value="NAD(P)-bd_dom_sf"/>
</dbReference>
<proteinExistence type="inferred from homology"/>
<feature type="domain" description="Pyrroline-5-carboxylate reductase dimerisation" evidence="10">
    <location>
        <begin position="162"/>
        <end position="274"/>
    </location>
</feature>
<evidence type="ECO:0000256" key="6">
    <source>
        <dbReference type="NCBIfam" id="TIGR00112"/>
    </source>
</evidence>
<evidence type="ECO:0000313" key="12">
    <source>
        <dbReference type="Proteomes" id="UP000642993"/>
    </source>
</evidence>
<evidence type="ECO:0000313" key="11">
    <source>
        <dbReference type="EMBL" id="MBD8505940.1"/>
    </source>
</evidence>
<dbReference type="FunFam" id="1.10.3730.10:FF:000001">
    <property type="entry name" value="Pyrroline-5-carboxylate reductase"/>
    <property type="match status" value="1"/>
</dbReference>
<dbReference type="Gene3D" id="3.40.50.720">
    <property type="entry name" value="NAD(P)-binding Rossmann-like Domain"/>
    <property type="match status" value="1"/>
</dbReference>
<dbReference type="GO" id="GO:0055129">
    <property type="term" value="P:L-proline biosynthetic process"/>
    <property type="evidence" value="ECO:0007669"/>
    <property type="project" value="UniProtKB-UniRule"/>
</dbReference>
<dbReference type="SUPFAM" id="SSF48179">
    <property type="entry name" value="6-phosphogluconate dehydrogenase C-terminal domain-like"/>
    <property type="match status" value="1"/>
</dbReference>
<dbReference type="GO" id="GO:0004735">
    <property type="term" value="F:pyrroline-5-carboxylate reductase activity"/>
    <property type="evidence" value="ECO:0007669"/>
    <property type="project" value="UniProtKB-UniRule"/>
</dbReference>
<protein>
    <recommendedName>
        <fullName evidence="5 6">Pyrroline-5-carboxylate reductase</fullName>
        <shortName evidence="5">P5C reductase</shortName>
        <shortName evidence="5">P5CR</shortName>
        <ecNumber evidence="5 6">1.5.1.2</ecNumber>
    </recommendedName>
    <alternativeName>
        <fullName evidence="5">PCA reductase</fullName>
    </alternativeName>
</protein>
<keyword evidence="12" id="KW-1185">Reference proteome</keyword>
<organism evidence="11 12">
    <name type="scientific">Lolliginicoccus lacisalsi</name>
    <dbReference type="NCBI Taxonomy" id="2742202"/>
    <lineage>
        <taxon>Bacteria</taxon>
        <taxon>Bacillati</taxon>
        <taxon>Actinomycetota</taxon>
        <taxon>Actinomycetes</taxon>
        <taxon>Mycobacteriales</taxon>
        <taxon>Hoyosellaceae</taxon>
        <taxon>Lolliginicoccus</taxon>
    </lineage>
</organism>
<dbReference type="PANTHER" id="PTHR11645:SF0">
    <property type="entry name" value="PYRROLINE-5-CARBOXYLATE REDUCTASE 3"/>
    <property type="match status" value="1"/>
</dbReference>
<dbReference type="Proteomes" id="UP000642993">
    <property type="component" value="Unassembled WGS sequence"/>
</dbReference>
<dbReference type="PROSITE" id="PS00521">
    <property type="entry name" value="P5CR"/>
    <property type="match status" value="1"/>
</dbReference>
<evidence type="ECO:0000256" key="2">
    <source>
        <dbReference type="ARBA" id="ARBA00022857"/>
    </source>
</evidence>
<evidence type="ECO:0000256" key="7">
    <source>
        <dbReference type="PIRSR" id="PIRSR000193-1"/>
    </source>
</evidence>
<dbReference type="GO" id="GO:0005737">
    <property type="term" value="C:cytoplasm"/>
    <property type="evidence" value="ECO:0007669"/>
    <property type="project" value="UniProtKB-SubCell"/>
</dbReference>
<dbReference type="EC" id="1.5.1.2" evidence="5 6"/>
<evidence type="ECO:0000259" key="9">
    <source>
        <dbReference type="Pfam" id="PF03807"/>
    </source>
</evidence>
<dbReference type="NCBIfam" id="TIGR00112">
    <property type="entry name" value="proC"/>
    <property type="match status" value="1"/>
</dbReference>
<comment type="catalytic activity">
    <reaction evidence="5 8">
        <text>L-proline + NADP(+) = (S)-1-pyrroline-5-carboxylate + NADPH + 2 H(+)</text>
        <dbReference type="Rhea" id="RHEA:14109"/>
        <dbReference type="ChEBI" id="CHEBI:15378"/>
        <dbReference type="ChEBI" id="CHEBI:17388"/>
        <dbReference type="ChEBI" id="CHEBI:57783"/>
        <dbReference type="ChEBI" id="CHEBI:58349"/>
        <dbReference type="ChEBI" id="CHEBI:60039"/>
        <dbReference type="EC" id="1.5.1.2"/>
    </reaction>
</comment>
<comment type="pathway">
    <text evidence="5 8">Amino-acid biosynthesis; L-proline biosynthesis; L-proline from L-glutamate 5-semialdehyde: step 1/1.</text>
</comment>
<dbReference type="PANTHER" id="PTHR11645">
    <property type="entry name" value="PYRROLINE-5-CARBOXYLATE REDUCTASE"/>
    <property type="match status" value="1"/>
</dbReference>
<feature type="binding site" evidence="7">
    <location>
        <begin position="67"/>
        <end position="70"/>
    </location>
    <ligand>
        <name>NADP(+)</name>
        <dbReference type="ChEBI" id="CHEBI:58349"/>
    </ligand>
</feature>
<dbReference type="RefSeq" id="WP_192038380.1">
    <property type="nucleotide sequence ID" value="NZ_JACYWE010000002.1"/>
</dbReference>
<comment type="similarity">
    <text evidence="1 5 8">Belongs to the pyrroline-5-carboxylate reductase family.</text>
</comment>
<reference evidence="11" key="1">
    <citation type="submission" date="2020-09" db="EMBL/GenBank/DDBJ databases">
        <title>Hoyosella lacisalsi sp. nov., a halotolerant actinobacterium isolated from soil of Lake Gudzhirganskoe.</title>
        <authorList>
            <person name="Yang Q."/>
            <person name="Guo P.Y."/>
            <person name="Liu S.W."/>
            <person name="Li F.N."/>
            <person name="Sun C.H."/>
        </authorList>
    </citation>
    <scope>NUCLEOTIDE SEQUENCE</scope>
    <source>
        <strain evidence="11">G463</strain>
    </source>
</reference>
<keyword evidence="5 8" id="KW-0028">Amino-acid biosynthesis</keyword>
<name>A0A927PKE7_9ACTN</name>
<keyword evidence="2 5" id="KW-0521">NADP</keyword>
<dbReference type="EMBL" id="JACYWE010000002">
    <property type="protein sequence ID" value="MBD8505940.1"/>
    <property type="molecule type" value="Genomic_DNA"/>
</dbReference>
<dbReference type="SUPFAM" id="SSF51735">
    <property type="entry name" value="NAD(P)-binding Rossmann-fold domains"/>
    <property type="match status" value="1"/>
</dbReference>
<dbReference type="Pfam" id="PF14748">
    <property type="entry name" value="P5CR_dimer"/>
    <property type="match status" value="1"/>
</dbReference>
<sequence length="278" mass="28647">MASIAVLGGGRIGEAFLAGSLSSGVDPRDVVVSEKSEKRARELSRRYGVRSMSVRDAGEEASTLVIAVKPGDAEGVVAALVDVIEVSEKDKLVVSLAAGLTTEWFESQLPAGTAVVRVMPNTPMLVNKGMCVVAGGRYATEEHLAAVSTMLEPVGRVLVMPESSMDAVTAVSGSGPAYFFLMVEAMVDAAVTMGLPRPAALELVVQTMVGAGEMLVGEEERGGALPLSVASDLRYAVTSPGGTTAAALAELERQGFRGAVLDALGAARARSVELGKRG</sequence>
<dbReference type="Gene3D" id="1.10.3730.10">
    <property type="entry name" value="ProC C-terminal domain-like"/>
    <property type="match status" value="1"/>
</dbReference>